<evidence type="ECO:0000313" key="13">
    <source>
        <dbReference type="Proteomes" id="UP000198556"/>
    </source>
</evidence>
<dbReference type="GO" id="GO:0005886">
    <property type="term" value="C:plasma membrane"/>
    <property type="evidence" value="ECO:0007669"/>
    <property type="project" value="UniProtKB-SubCell"/>
</dbReference>
<dbReference type="PRINTS" id="PR00781">
    <property type="entry name" value="LIPOSIGPTASE"/>
</dbReference>
<evidence type="ECO:0000256" key="11">
    <source>
        <dbReference type="RuleBase" id="RU004181"/>
    </source>
</evidence>
<comment type="function">
    <text evidence="9 10">This protein specifically catalyzes the removal of signal peptides from prolipoproteins.</text>
</comment>
<dbReference type="EMBL" id="FOGF01000011">
    <property type="protein sequence ID" value="SEQ92651.1"/>
    <property type="molecule type" value="Genomic_DNA"/>
</dbReference>
<keyword evidence="2 9" id="KW-1003">Cell membrane</keyword>
<evidence type="ECO:0000256" key="7">
    <source>
        <dbReference type="ARBA" id="ARBA00022989"/>
    </source>
</evidence>
<evidence type="ECO:0000256" key="1">
    <source>
        <dbReference type="ARBA" id="ARBA00006139"/>
    </source>
</evidence>
<dbReference type="PROSITE" id="PS00855">
    <property type="entry name" value="SPASE_II"/>
    <property type="match status" value="1"/>
</dbReference>
<dbReference type="Pfam" id="PF01252">
    <property type="entry name" value="Peptidase_A8"/>
    <property type="match status" value="1"/>
</dbReference>
<organism evidence="12 13">
    <name type="scientific">Granulicatella balaenopterae</name>
    <dbReference type="NCBI Taxonomy" id="137733"/>
    <lineage>
        <taxon>Bacteria</taxon>
        <taxon>Bacillati</taxon>
        <taxon>Bacillota</taxon>
        <taxon>Bacilli</taxon>
        <taxon>Lactobacillales</taxon>
        <taxon>Carnobacteriaceae</taxon>
        <taxon>Granulicatella</taxon>
    </lineage>
</organism>
<keyword evidence="6 9" id="KW-0378">Hydrolase</keyword>
<dbReference type="RefSeq" id="WP_089746382.1">
    <property type="nucleotide sequence ID" value="NZ_FOGF01000011.1"/>
</dbReference>
<comment type="caution">
    <text evidence="9">Lacks conserved residue(s) required for the propagation of feature annotation.</text>
</comment>
<keyword evidence="13" id="KW-1185">Reference proteome</keyword>
<keyword evidence="7 9" id="KW-1133">Transmembrane helix</keyword>
<dbReference type="GO" id="GO:0004190">
    <property type="term" value="F:aspartic-type endopeptidase activity"/>
    <property type="evidence" value="ECO:0007669"/>
    <property type="project" value="UniProtKB-UniRule"/>
</dbReference>
<dbReference type="InterPro" id="IPR001872">
    <property type="entry name" value="Peptidase_A8"/>
</dbReference>
<dbReference type="AlphaFoldDB" id="A0A1H9K085"/>
<evidence type="ECO:0000256" key="10">
    <source>
        <dbReference type="RuleBase" id="RU000594"/>
    </source>
</evidence>
<feature type="transmembrane region" description="Helical" evidence="9">
    <location>
        <begin position="84"/>
        <end position="102"/>
    </location>
</feature>
<evidence type="ECO:0000256" key="3">
    <source>
        <dbReference type="ARBA" id="ARBA00022670"/>
    </source>
</evidence>
<evidence type="ECO:0000256" key="2">
    <source>
        <dbReference type="ARBA" id="ARBA00022475"/>
    </source>
</evidence>
<comment type="catalytic activity">
    <reaction evidence="9 10">
        <text>Release of signal peptides from bacterial membrane prolipoproteins. Hydrolyzes -Xaa-Yaa-Zaa-|-(S,diacylglyceryl)Cys-, in which Xaa is hydrophobic (preferably Leu), and Yaa (Ala or Ser) and Zaa (Gly or Ala) have small, neutral side chains.</text>
        <dbReference type="EC" id="3.4.23.36"/>
    </reaction>
</comment>
<dbReference type="UniPathway" id="UPA00665"/>
<dbReference type="GO" id="GO:0006508">
    <property type="term" value="P:proteolysis"/>
    <property type="evidence" value="ECO:0007669"/>
    <property type="project" value="UniProtKB-KW"/>
</dbReference>
<dbReference type="PANTHER" id="PTHR33695:SF1">
    <property type="entry name" value="LIPOPROTEIN SIGNAL PEPTIDASE"/>
    <property type="match status" value="1"/>
</dbReference>
<accession>A0A1H9K085</accession>
<name>A0A1H9K085_9LACT</name>
<proteinExistence type="inferred from homology"/>
<evidence type="ECO:0000313" key="12">
    <source>
        <dbReference type="EMBL" id="SEQ92651.1"/>
    </source>
</evidence>
<evidence type="ECO:0000256" key="4">
    <source>
        <dbReference type="ARBA" id="ARBA00022692"/>
    </source>
</evidence>
<keyword evidence="8 9" id="KW-0472">Membrane</keyword>
<comment type="similarity">
    <text evidence="1 9 11">Belongs to the peptidase A8 family.</text>
</comment>
<dbReference type="NCBIfam" id="TIGR00077">
    <property type="entry name" value="lspA"/>
    <property type="match status" value="1"/>
</dbReference>
<comment type="pathway">
    <text evidence="9">Protein modification; lipoprotein biosynthesis (signal peptide cleavage).</text>
</comment>
<keyword evidence="3 9" id="KW-0645">Protease</keyword>
<feature type="active site" evidence="9">
    <location>
        <position position="112"/>
    </location>
</feature>
<keyword evidence="4 9" id="KW-0812">Transmembrane</keyword>
<feature type="transmembrane region" description="Helical" evidence="9">
    <location>
        <begin position="122"/>
        <end position="144"/>
    </location>
</feature>
<keyword evidence="5 9" id="KW-0064">Aspartyl protease</keyword>
<evidence type="ECO:0000256" key="6">
    <source>
        <dbReference type="ARBA" id="ARBA00022801"/>
    </source>
</evidence>
<dbReference type="EC" id="3.4.23.36" evidence="9"/>
<dbReference type="PANTHER" id="PTHR33695">
    <property type="entry name" value="LIPOPROTEIN SIGNAL PEPTIDASE"/>
    <property type="match status" value="1"/>
</dbReference>
<gene>
    <name evidence="9" type="primary">lspA</name>
    <name evidence="12" type="ORF">SAMN05421767_11128</name>
</gene>
<evidence type="ECO:0000256" key="5">
    <source>
        <dbReference type="ARBA" id="ARBA00022750"/>
    </source>
</evidence>
<sequence length="155" mass="17494">MWIYILVVILGVVIDQLVKFWTVANFEVFAGQGFIPGVVDIFYIRNQGAAWGILEGKMFFFYVITAVAIGALAYLMYHERNHSKLALLAYSLMLSGAVGNFIDRIRLGYVIDMFRLEFVHFPIFNVADALLSIGVAILFIYILFMDNHNGGQNGK</sequence>
<dbReference type="STRING" id="137733.SAMN05421767_11128"/>
<comment type="subcellular location">
    <subcellularLocation>
        <location evidence="9">Cell membrane</location>
        <topology evidence="9">Multi-pass membrane protein</topology>
    </subcellularLocation>
</comment>
<evidence type="ECO:0000256" key="9">
    <source>
        <dbReference type="HAMAP-Rule" id="MF_00161"/>
    </source>
</evidence>
<evidence type="ECO:0000256" key="8">
    <source>
        <dbReference type="ARBA" id="ARBA00023136"/>
    </source>
</evidence>
<protein>
    <recommendedName>
        <fullName evidence="9">Lipoprotein signal peptidase</fullName>
        <ecNumber evidence="9">3.4.23.36</ecNumber>
    </recommendedName>
    <alternativeName>
        <fullName evidence="9">Prolipoprotein signal peptidase</fullName>
    </alternativeName>
    <alternativeName>
        <fullName evidence="9">Signal peptidase II</fullName>
        <shortName evidence="9">SPase II</shortName>
    </alternativeName>
</protein>
<dbReference type="Proteomes" id="UP000198556">
    <property type="component" value="Unassembled WGS sequence"/>
</dbReference>
<dbReference type="HAMAP" id="MF_00161">
    <property type="entry name" value="LspA"/>
    <property type="match status" value="1"/>
</dbReference>
<reference evidence="12 13" key="1">
    <citation type="submission" date="2016-10" db="EMBL/GenBank/DDBJ databases">
        <authorList>
            <person name="de Groot N.N."/>
        </authorList>
    </citation>
    <scope>NUCLEOTIDE SEQUENCE [LARGE SCALE GENOMIC DNA]</scope>
    <source>
        <strain evidence="12 13">DSM 15827</strain>
    </source>
</reference>
<dbReference type="OrthoDB" id="9810259at2"/>
<feature type="transmembrane region" description="Helical" evidence="9">
    <location>
        <begin position="59"/>
        <end position="77"/>
    </location>
</feature>
<feature type="active site" evidence="9">
    <location>
        <position position="128"/>
    </location>
</feature>